<keyword evidence="3" id="KW-0443">Lipid metabolism</keyword>
<keyword evidence="2" id="KW-0442">Lipid degradation</keyword>
<evidence type="ECO:0000313" key="6">
    <source>
        <dbReference type="Proteomes" id="UP000664795"/>
    </source>
</evidence>
<gene>
    <name evidence="5" type="ORF">J2I48_09395</name>
</gene>
<name>A0A939JVU0_9BACT</name>
<evidence type="ECO:0000256" key="2">
    <source>
        <dbReference type="ARBA" id="ARBA00022963"/>
    </source>
</evidence>
<keyword evidence="1 5" id="KW-0378">Hydrolase</keyword>
<dbReference type="Pfam" id="PF03403">
    <property type="entry name" value="PAF-AH_p_II"/>
    <property type="match status" value="1"/>
</dbReference>
<dbReference type="SUPFAM" id="SSF53474">
    <property type="entry name" value="alpha/beta-Hydrolases"/>
    <property type="match status" value="1"/>
</dbReference>
<dbReference type="Gene3D" id="3.40.50.1820">
    <property type="entry name" value="alpha/beta hydrolase"/>
    <property type="match status" value="1"/>
</dbReference>
<keyword evidence="4" id="KW-0732">Signal</keyword>
<dbReference type="EMBL" id="JAFMYU010000006">
    <property type="protein sequence ID" value="MBO0931207.1"/>
    <property type="molecule type" value="Genomic_DNA"/>
</dbReference>
<protein>
    <submittedName>
        <fullName evidence="5">Dienelactone hydrolase</fullName>
    </submittedName>
</protein>
<evidence type="ECO:0000256" key="1">
    <source>
        <dbReference type="ARBA" id="ARBA00022801"/>
    </source>
</evidence>
<feature type="chain" id="PRO_5037252227" evidence="4">
    <location>
        <begin position="24"/>
        <end position="433"/>
    </location>
</feature>
<organism evidence="5 6">
    <name type="scientific">Fibrella aquatilis</name>
    <dbReference type="NCBI Taxonomy" id="2817059"/>
    <lineage>
        <taxon>Bacteria</taxon>
        <taxon>Pseudomonadati</taxon>
        <taxon>Bacteroidota</taxon>
        <taxon>Cytophagia</taxon>
        <taxon>Cytophagales</taxon>
        <taxon>Spirosomataceae</taxon>
        <taxon>Fibrella</taxon>
    </lineage>
</organism>
<evidence type="ECO:0000256" key="3">
    <source>
        <dbReference type="ARBA" id="ARBA00023098"/>
    </source>
</evidence>
<dbReference type="AlphaFoldDB" id="A0A939JVU0"/>
<keyword evidence="6" id="KW-1185">Reference proteome</keyword>
<dbReference type="PANTHER" id="PTHR10272">
    <property type="entry name" value="PLATELET-ACTIVATING FACTOR ACETYLHYDROLASE"/>
    <property type="match status" value="1"/>
</dbReference>
<evidence type="ECO:0000313" key="5">
    <source>
        <dbReference type="EMBL" id="MBO0931207.1"/>
    </source>
</evidence>
<dbReference type="InterPro" id="IPR029058">
    <property type="entry name" value="AB_hydrolase_fold"/>
</dbReference>
<accession>A0A939JVU0</accession>
<reference evidence="5 6" key="1">
    <citation type="submission" date="2021-03" db="EMBL/GenBank/DDBJ databases">
        <title>Fibrella sp. HMF5036 genome sequencing and assembly.</title>
        <authorList>
            <person name="Kang H."/>
            <person name="Kim H."/>
            <person name="Bae S."/>
            <person name="Joh K."/>
        </authorList>
    </citation>
    <scope>NUCLEOTIDE SEQUENCE [LARGE SCALE GENOMIC DNA]</scope>
    <source>
        <strain evidence="5 6">HMF5036</strain>
    </source>
</reference>
<feature type="signal peptide" evidence="4">
    <location>
        <begin position="1"/>
        <end position="23"/>
    </location>
</feature>
<dbReference type="RefSeq" id="WP_207335177.1">
    <property type="nucleotide sequence ID" value="NZ_JAFMYU010000006.1"/>
</dbReference>
<dbReference type="PANTHER" id="PTHR10272:SF0">
    <property type="entry name" value="PLATELET-ACTIVATING FACTOR ACETYLHYDROLASE"/>
    <property type="match status" value="1"/>
</dbReference>
<dbReference type="GO" id="GO:0003847">
    <property type="term" value="F:1-alkyl-2-acetylglycerophosphocholine esterase activity"/>
    <property type="evidence" value="ECO:0007669"/>
    <property type="project" value="TreeGrafter"/>
</dbReference>
<comment type="caution">
    <text evidence="5">The sequence shown here is derived from an EMBL/GenBank/DDBJ whole genome shotgun (WGS) entry which is preliminary data.</text>
</comment>
<evidence type="ECO:0000256" key="4">
    <source>
        <dbReference type="SAM" id="SignalP"/>
    </source>
</evidence>
<proteinExistence type="predicted"/>
<sequence>MRFHCRFLSLVLVGLLFSLVAVRAQNNPEFVFGDLIPDAPELAARGTYAVGVRSLTLVHTGQWDVLHARNGETPRYDRPLPVEIWYPATIPTGKAERVEYEQVMGNFNDPKRPLIPFTFAGRAGRDAEPNRGAEAYPLLIVSHGYTGSRLLFTYLTENLASKGYVVVSIDHTESTFRDAAGFPSTLLNRALDDLFVLNEMARLGEKGGKTFLAGLLDANNTGLIGYSMGGYGALNATGAGYSANAGKFFGQMTGGSKAFESRMMSSPDYKASLDPRIKAVVAFAPWGMERGFWDADGLAGLKLPTLFVAGSKDDISGYEKGIKAIFDGAVNADRYMLTYLNARHNVAPNPPPVESLKPGLHIDEYYRYAEPAWNERRINNINQHFVTAFLGMHLKKQDYAKYLDVPQSANDSPVWTGFKPRSSVGLEMRHAKP</sequence>
<dbReference type="Proteomes" id="UP000664795">
    <property type="component" value="Unassembled WGS sequence"/>
</dbReference>
<dbReference type="GO" id="GO:0016042">
    <property type="term" value="P:lipid catabolic process"/>
    <property type="evidence" value="ECO:0007669"/>
    <property type="project" value="UniProtKB-KW"/>
</dbReference>